<evidence type="ECO:0000313" key="3">
    <source>
        <dbReference type="Proteomes" id="UP000799118"/>
    </source>
</evidence>
<dbReference type="AlphaFoldDB" id="A0A6A4HJW6"/>
<reference evidence="2" key="1">
    <citation type="journal article" date="2019" name="Environ. Microbiol.">
        <title>Fungal ecological strategies reflected in gene transcription - a case study of two litter decomposers.</title>
        <authorList>
            <person name="Barbi F."/>
            <person name="Kohler A."/>
            <person name="Barry K."/>
            <person name="Baskaran P."/>
            <person name="Daum C."/>
            <person name="Fauchery L."/>
            <person name="Ihrmark K."/>
            <person name="Kuo A."/>
            <person name="LaButti K."/>
            <person name="Lipzen A."/>
            <person name="Morin E."/>
            <person name="Grigoriev I.V."/>
            <person name="Henrissat B."/>
            <person name="Lindahl B."/>
            <person name="Martin F."/>
        </authorList>
    </citation>
    <scope>NUCLEOTIDE SEQUENCE</scope>
    <source>
        <strain evidence="2">JB14</strain>
    </source>
</reference>
<protein>
    <recommendedName>
        <fullName evidence="4">F-box domain-containing protein</fullName>
    </recommendedName>
</protein>
<proteinExistence type="predicted"/>
<organism evidence="2 3">
    <name type="scientific">Gymnopus androsaceus JB14</name>
    <dbReference type="NCBI Taxonomy" id="1447944"/>
    <lineage>
        <taxon>Eukaryota</taxon>
        <taxon>Fungi</taxon>
        <taxon>Dikarya</taxon>
        <taxon>Basidiomycota</taxon>
        <taxon>Agaricomycotina</taxon>
        <taxon>Agaricomycetes</taxon>
        <taxon>Agaricomycetidae</taxon>
        <taxon>Agaricales</taxon>
        <taxon>Marasmiineae</taxon>
        <taxon>Omphalotaceae</taxon>
        <taxon>Gymnopus</taxon>
    </lineage>
</organism>
<gene>
    <name evidence="1" type="ORF">BT96DRAFT_509913</name>
    <name evidence="2" type="ORF">BT96DRAFT_61856</name>
</gene>
<name>A0A6A4HJW6_9AGAR</name>
<evidence type="ECO:0000313" key="1">
    <source>
        <dbReference type="EMBL" id="KAE9386760.1"/>
    </source>
</evidence>
<sequence>MIPLEREELFRNMSMHITLLYLPCAVFLKKLSLKYLFITFRRTICVRDLTQAPLLLTTISRDWRRIAIGTPALWQSLHIPSQISSPAMERRTMGSTLWLERSRSLPISISLSLESIYRLSPESARGRHTYVETLLKFSSRVKELIFTGSFDDMAHLDALTLVSFPTRRPQSSHSHVLFNGCRS</sequence>
<dbReference type="EMBL" id="ML769492">
    <property type="protein sequence ID" value="KAE9397811.1"/>
    <property type="molecule type" value="Genomic_DNA"/>
</dbReference>
<dbReference type="EMBL" id="ML769850">
    <property type="protein sequence ID" value="KAE9386760.1"/>
    <property type="molecule type" value="Genomic_DNA"/>
</dbReference>
<accession>A0A6A4HJW6</accession>
<evidence type="ECO:0008006" key="4">
    <source>
        <dbReference type="Google" id="ProtNLM"/>
    </source>
</evidence>
<keyword evidence="3" id="KW-1185">Reference proteome</keyword>
<dbReference type="Proteomes" id="UP000799118">
    <property type="component" value="Unassembled WGS sequence"/>
</dbReference>
<evidence type="ECO:0000313" key="2">
    <source>
        <dbReference type="EMBL" id="KAE9397811.1"/>
    </source>
</evidence>